<dbReference type="AlphaFoldDB" id="A0A0K9PX85"/>
<organism evidence="2 3">
    <name type="scientific">Zostera marina</name>
    <name type="common">Eelgrass</name>
    <dbReference type="NCBI Taxonomy" id="29655"/>
    <lineage>
        <taxon>Eukaryota</taxon>
        <taxon>Viridiplantae</taxon>
        <taxon>Streptophyta</taxon>
        <taxon>Embryophyta</taxon>
        <taxon>Tracheophyta</taxon>
        <taxon>Spermatophyta</taxon>
        <taxon>Magnoliopsida</taxon>
        <taxon>Liliopsida</taxon>
        <taxon>Zosteraceae</taxon>
        <taxon>Zostera</taxon>
    </lineage>
</organism>
<evidence type="ECO:0000313" key="2">
    <source>
        <dbReference type="EMBL" id="KMZ72845.1"/>
    </source>
</evidence>
<protein>
    <submittedName>
        <fullName evidence="2">Uncharacterized protein</fullName>
    </submittedName>
</protein>
<comment type="caution">
    <text evidence="2">The sequence shown here is derived from an EMBL/GenBank/DDBJ whole genome shotgun (WGS) entry which is preliminary data.</text>
</comment>
<dbReference type="InterPro" id="IPR055283">
    <property type="entry name" value="TAXIMIN_1/2"/>
</dbReference>
<dbReference type="Proteomes" id="UP000036987">
    <property type="component" value="Unassembled WGS sequence"/>
</dbReference>
<dbReference type="OrthoDB" id="1921758at2759"/>
<dbReference type="PANTHER" id="PTHR33834">
    <property type="entry name" value="SIGNALING PEPTIDE TAXIMIN 2"/>
    <property type="match status" value="1"/>
</dbReference>
<gene>
    <name evidence="2" type="ORF">ZOSMA_159G00090</name>
</gene>
<sequence>MGGGDGGDCRPLGFLIGLPLSVVALIISLTGVIVWIIGTIMSCIFPCCICLPALANFALSLIKLPLNVINWFTKKIPC</sequence>
<accession>A0A0K9PX85</accession>
<dbReference type="OMA" id="CICCTGL"/>
<evidence type="ECO:0000313" key="3">
    <source>
        <dbReference type="Proteomes" id="UP000036987"/>
    </source>
</evidence>
<name>A0A0K9PX85_ZOSMR</name>
<dbReference type="EMBL" id="LFYR01000619">
    <property type="protein sequence ID" value="KMZ72845.1"/>
    <property type="molecule type" value="Genomic_DNA"/>
</dbReference>
<dbReference type="PANTHER" id="PTHR33834:SF4">
    <property type="entry name" value="SIGNALING PEPTIDE TAXIMIN 2"/>
    <property type="match status" value="1"/>
</dbReference>
<keyword evidence="3" id="KW-1185">Reference proteome</keyword>
<keyword evidence="1" id="KW-0472">Membrane</keyword>
<reference evidence="3" key="1">
    <citation type="journal article" date="2016" name="Nature">
        <title>The genome of the seagrass Zostera marina reveals angiosperm adaptation to the sea.</title>
        <authorList>
            <person name="Olsen J.L."/>
            <person name="Rouze P."/>
            <person name="Verhelst B."/>
            <person name="Lin Y.-C."/>
            <person name="Bayer T."/>
            <person name="Collen J."/>
            <person name="Dattolo E."/>
            <person name="De Paoli E."/>
            <person name="Dittami S."/>
            <person name="Maumus F."/>
            <person name="Michel G."/>
            <person name="Kersting A."/>
            <person name="Lauritano C."/>
            <person name="Lohaus R."/>
            <person name="Toepel M."/>
            <person name="Tonon T."/>
            <person name="Vanneste K."/>
            <person name="Amirebrahimi M."/>
            <person name="Brakel J."/>
            <person name="Bostroem C."/>
            <person name="Chovatia M."/>
            <person name="Grimwood J."/>
            <person name="Jenkins J.W."/>
            <person name="Jueterbock A."/>
            <person name="Mraz A."/>
            <person name="Stam W.T."/>
            <person name="Tice H."/>
            <person name="Bornberg-Bauer E."/>
            <person name="Green P.J."/>
            <person name="Pearson G.A."/>
            <person name="Procaccini G."/>
            <person name="Duarte C.M."/>
            <person name="Schmutz J."/>
            <person name="Reusch T.B.H."/>
            <person name="Van de Peer Y."/>
        </authorList>
    </citation>
    <scope>NUCLEOTIDE SEQUENCE [LARGE SCALE GENOMIC DNA]</scope>
    <source>
        <strain evidence="3">cv. Finnish</strain>
    </source>
</reference>
<keyword evidence="1" id="KW-1133">Transmembrane helix</keyword>
<feature type="transmembrane region" description="Helical" evidence="1">
    <location>
        <begin position="43"/>
        <end position="62"/>
    </location>
</feature>
<feature type="transmembrane region" description="Helical" evidence="1">
    <location>
        <begin position="12"/>
        <end position="36"/>
    </location>
</feature>
<proteinExistence type="predicted"/>
<keyword evidence="1" id="KW-0812">Transmembrane</keyword>
<evidence type="ECO:0000256" key="1">
    <source>
        <dbReference type="SAM" id="Phobius"/>
    </source>
</evidence>